<evidence type="ECO:0000256" key="6">
    <source>
        <dbReference type="ARBA" id="ARBA00022723"/>
    </source>
</evidence>
<name>A0ABW1ZIA6_9DEIO</name>
<keyword evidence="8" id="KW-0408">Iron</keyword>
<evidence type="ECO:0000256" key="1">
    <source>
        <dbReference type="ARBA" id="ARBA00001966"/>
    </source>
</evidence>
<sequence>MPGDSLLIAAGLLAASGKLSLGGVMAAVVVGAIAGCVAGYAIGRRFGPAVFARPDARLFRPEYVTQAEQFFARYGALAVISARFVPVVRTLVPTLAGVSRMPFGRFTVYNVAGALLWGVGVPALAYWLGALVPHLDRYILLIVGAALVLSVVPVALKLLASRRTPQARSEAPSPAAGCSSLRQMPRPPQPFAVPDHLPEVTRRLVAEYLPGAEPGPRTRPGALLDALIRTILGQQNTRDAADRQFRALKAAYPRWEAALLDGPDGLEATLKAAGGGLHRAKAAHLYGLLSALAEQAGDEDHPLGLEGLAALDDEDTRAALEGLPGVGRHTANLTLLFDLHRAAMPVEGHLDRLARRLGWVPDGWTPARVARWYDAVTQRTHGARWALHVAGVRHGRATCTPRHPRCGRCVLADLCPSAAILGA</sequence>
<dbReference type="Pfam" id="PF09335">
    <property type="entry name" value="VTT_dom"/>
    <property type="match status" value="1"/>
</dbReference>
<evidence type="ECO:0000256" key="8">
    <source>
        <dbReference type="ARBA" id="ARBA00023004"/>
    </source>
</evidence>
<dbReference type="InterPro" id="IPR023170">
    <property type="entry name" value="HhH_base_excis_C"/>
</dbReference>
<evidence type="ECO:0000256" key="12">
    <source>
        <dbReference type="SAM" id="Phobius"/>
    </source>
</evidence>
<evidence type="ECO:0000256" key="11">
    <source>
        <dbReference type="SAM" id="MobiDB-lite"/>
    </source>
</evidence>
<evidence type="ECO:0000256" key="4">
    <source>
        <dbReference type="ARBA" id="ARBA00022475"/>
    </source>
</evidence>
<keyword evidence="10 12" id="KW-0472">Membrane</keyword>
<keyword evidence="9" id="KW-0411">Iron-sulfur</keyword>
<evidence type="ECO:0000256" key="2">
    <source>
        <dbReference type="ARBA" id="ARBA00004651"/>
    </source>
</evidence>
<dbReference type="PANTHER" id="PTHR30353">
    <property type="entry name" value="INNER MEMBRANE PROTEIN DEDA-RELATED"/>
    <property type="match status" value="1"/>
</dbReference>
<dbReference type="SMART" id="SM00525">
    <property type="entry name" value="FES"/>
    <property type="match status" value="1"/>
</dbReference>
<evidence type="ECO:0000313" key="14">
    <source>
        <dbReference type="EMBL" id="MFC6660258.1"/>
    </source>
</evidence>
<dbReference type="CDD" id="cd00056">
    <property type="entry name" value="ENDO3c"/>
    <property type="match status" value="1"/>
</dbReference>
<evidence type="ECO:0000256" key="3">
    <source>
        <dbReference type="ARBA" id="ARBA00010792"/>
    </source>
</evidence>
<dbReference type="Proteomes" id="UP001596317">
    <property type="component" value="Unassembled WGS sequence"/>
</dbReference>
<dbReference type="InterPro" id="IPR011257">
    <property type="entry name" value="DNA_glycosylase"/>
</dbReference>
<evidence type="ECO:0000256" key="5">
    <source>
        <dbReference type="ARBA" id="ARBA00022692"/>
    </source>
</evidence>
<feature type="transmembrane region" description="Helical" evidence="12">
    <location>
        <begin position="138"/>
        <end position="160"/>
    </location>
</feature>
<dbReference type="SMART" id="SM00478">
    <property type="entry name" value="ENDO3c"/>
    <property type="match status" value="1"/>
</dbReference>
<keyword evidence="7 12" id="KW-1133">Transmembrane helix</keyword>
<feature type="transmembrane region" description="Helical" evidence="12">
    <location>
        <begin position="108"/>
        <end position="132"/>
    </location>
</feature>
<dbReference type="InterPro" id="IPR003651">
    <property type="entry name" value="Endonuclease3_FeS-loop_motif"/>
</dbReference>
<dbReference type="InterPro" id="IPR032816">
    <property type="entry name" value="VTT_dom"/>
</dbReference>
<protein>
    <submittedName>
        <fullName evidence="14">VTT domain-containing protein</fullName>
    </submittedName>
</protein>
<comment type="caution">
    <text evidence="14">The sequence shown here is derived from an EMBL/GenBank/DDBJ whole genome shotgun (WGS) entry which is preliminary data.</text>
</comment>
<comment type="subcellular location">
    <subcellularLocation>
        <location evidence="2">Cell membrane</location>
        <topology evidence="2">Multi-pass membrane protein</topology>
    </subcellularLocation>
</comment>
<keyword evidence="6" id="KW-0479">Metal-binding</keyword>
<feature type="region of interest" description="Disordered" evidence="11">
    <location>
        <begin position="168"/>
        <end position="194"/>
    </location>
</feature>
<gene>
    <name evidence="14" type="ORF">ACFP90_07715</name>
</gene>
<evidence type="ECO:0000259" key="13">
    <source>
        <dbReference type="SMART" id="SM00478"/>
    </source>
</evidence>
<dbReference type="EMBL" id="JBHSWB010000001">
    <property type="protein sequence ID" value="MFC6660258.1"/>
    <property type="molecule type" value="Genomic_DNA"/>
</dbReference>
<feature type="transmembrane region" description="Helical" evidence="12">
    <location>
        <begin position="20"/>
        <end position="43"/>
    </location>
</feature>
<evidence type="ECO:0000256" key="10">
    <source>
        <dbReference type="ARBA" id="ARBA00023136"/>
    </source>
</evidence>
<reference evidence="15" key="1">
    <citation type="journal article" date="2019" name="Int. J. Syst. Evol. Microbiol.">
        <title>The Global Catalogue of Microorganisms (GCM) 10K type strain sequencing project: providing services to taxonomists for standard genome sequencing and annotation.</title>
        <authorList>
            <consortium name="The Broad Institute Genomics Platform"/>
            <consortium name="The Broad Institute Genome Sequencing Center for Infectious Disease"/>
            <person name="Wu L."/>
            <person name="Ma J."/>
        </authorList>
    </citation>
    <scope>NUCLEOTIDE SEQUENCE [LARGE SCALE GENOMIC DNA]</scope>
    <source>
        <strain evidence="15">CCUG 63830</strain>
    </source>
</reference>
<evidence type="ECO:0000256" key="9">
    <source>
        <dbReference type="ARBA" id="ARBA00023014"/>
    </source>
</evidence>
<comment type="similarity">
    <text evidence="3">Belongs to the DedA family.</text>
</comment>
<dbReference type="Gene3D" id="1.10.1670.10">
    <property type="entry name" value="Helix-hairpin-Helix base-excision DNA repair enzymes (C-terminal)"/>
    <property type="match status" value="1"/>
</dbReference>
<dbReference type="Pfam" id="PF10576">
    <property type="entry name" value="EndIII_4Fe-2S"/>
    <property type="match status" value="1"/>
</dbReference>
<dbReference type="RefSeq" id="WP_380058181.1">
    <property type="nucleotide sequence ID" value="NZ_JBHSWB010000001.1"/>
</dbReference>
<accession>A0ABW1ZIA6</accession>
<dbReference type="InterPro" id="IPR003265">
    <property type="entry name" value="HhH-GPD_domain"/>
</dbReference>
<dbReference type="InterPro" id="IPR032818">
    <property type="entry name" value="DedA-like"/>
</dbReference>
<dbReference type="SUPFAM" id="SSF48150">
    <property type="entry name" value="DNA-glycosylase"/>
    <property type="match status" value="1"/>
</dbReference>
<keyword evidence="15" id="KW-1185">Reference proteome</keyword>
<keyword evidence="4" id="KW-1003">Cell membrane</keyword>
<dbReference type="Gene3D" id="1.10.340.30">
    <property type="entry name" value="Hypothetical protein, domain 2"/>
    <property type="match status" value="1"/>
</dbReference>
<feature type="domain" description="HhH-GPD" evidence="13">
    <location>
        <begin position="232"/>
        <end position="397"/>
    </location>
</feature>
<keyword evidence="5 12" id="KW-0812">Transmembrane</keyword>
<comment type="cofactor">
    <cofactor evidence="1">
        <name>[4Fe-4S] cluster</name>
        <dbReference type="ChEBI" id="CHEBI:49883"/>
    </cofactor>
</comment>
<evidence type="ECO:0000256" key="7">
    <source>
        <dbReference type="ARBA" id="ARBA00022989"/>
    </source>
</evidence>
<dbReference type="PANTHER" id="PTHR30353:SF0">
    <property type="entry name" value="TRANSMEMBRANE PROTEIN"/>
    <property type="match status" value="1"/>
</dbReference>
<evidence type="ECO:0000313" key="15">
    <source>
        <dbReference type="Proteomes" id="UP001596317"/>
    </source>
</evidence>
<organism evidence="14 15">
    <name type="scientific">Deinococcus multiflagellatus</name>
    <dbReference type="NCBI Taxonomy" id="1656887"/>
    <lineage>
        <taxon>Bacteria</taxon>
        <taxon>Thermotogati</taxon>
        <taxon>Deinococcota</taxon>
        <taxon>Deinococci</taxon>
        <taxon>Deinococcales</taxon>
        <taxon>Deinococcaceae</taxon>
        <taxon>Deinococcus</taxon>
    </lineage>
</organism>
<proteinExistence type="inferred from homology"/>